<accession>A0A914D6Z2</accession>
<sequence>MSLVVYCYHQSKVLSAQFLYSVPIASAYLNSDSHCNKSYQLISAYCYEFIKLHQIEQESLVAVAVFPAVINVIHLLVALSVSSTSTKTCKDLIIQREKC</sequence>
<name>A0A914D6Z2_9BILA</name>
<evidence type="ECO:0000256" key="1">
    <source>
        <dbReference type="SAM" id="Phobius"/>
    </source>
</evidence>
<keyword evidence="1" id="KW-0472">Membrane</keyword>
<protein>
    <submittedName>
        <fullName evidence="3">Uncharacterized protein</fullName>
    </submittedName>
</protein>
<evidence type="ECO:0000313" key="2">
    <source>
        <dbReference type="Proteomes" id="UP000887540"/>
    </source>
</evidence>
<evidence type="ECO:0000313" key="3">
    <source>
        <dbReference type="WBParaSite" id="ACRNAN_scaffold2029.g17664.t1"/>
    </source>
</evidence>
<keyword evidence="1" id="KW-1133">Transmembrane helix</keyword>
<feature type="transmembrane region" description="Helical" evidence="1">
    <location>
        <begin position="60"/>
        <end position="81"/>
    </location>
</feature>
<reference evidence="3" key="1">
    <citation type="submission" date="2022-11" db="UniProtKB">
        <authorList>
            <consortium name="WormBaseParasite"/>
        </authorList>
    </citation>
    <scope>IDENTIFICATION</scope>
</reference>
<dbReference type="WBParaSite" id="ACRNAN_scaffold2029.g17664.t1">
    <property type="protein sequence ID" value="ACRNAN_scaffold2029.g17664.t1"/>
    <property type="gene ID" value="ACRNAN_scaffold2029.g17664"/>
</dbReference>
<dbReference type="Proteomes" id="UP000887540">
    <property type="component" value="Unplaced"/>
</dbReference>
<proteinExistence type="predicted"/>
<keyword evidence="1" id="KW-0812">Transmembrane</keyword>
<dbReference type="AlphaFoldDB" id="A0A914D6Z2"/>
<organism evidence="2 3">
    <name type="scientific">Acrobeloides nanus</name>
    <dbReference type="NCBI Taxonomy" id="290746"/>
    <lineage>
        <taxon>Eukaryota</taxon>
        <taxon>Metazoa</taxon>
        <taxon>Ecdysozoa</taxon>
        <taxon>Nematoda</taxon>
        <taxon>Chromadorea</taxon>
        <taxon>Rhabditida</taxon>
        <taxon>Tylenchina</taxon>
        <taxon>Cephalobomorpha</taxon>
        <taxon>Cephaloboidea</taxon>
        <taxon>Cephalobidae</taxon>
        <taxon>Acrobeloides</taxon>
    </lineage>
</organism>
<keyword evidence="2" id="KW-1185">Reference proteome</keyword>